<protein>
    <submittedName>
        <fullName evidence="3">DUF4147 domain-containing protein</fullName>
    </submittedName>
</protein>
<name>A0A9X2FDB2_9BACT</name>
<sequence>MSPAQQLRRDALRIWQAGIEAVLPDKLLEREISVAANALRIGDWESPLDSIGRILVVGAGKAGAAMVRGLESALGPEVIAKHQVGGWVNVPAGTVEPTSAVHLHAGRPAGVNEPRPEGVEGTRQILREVSTLAPRDLCICLLSGGGSALLPAPAAGVTLDNKAAITRLLSASGATIDQLNCVRRQLSDIKGGGLARACTAGTLLTLVVSDVLGDPLDTIASGPTYPCHEGPEQALDVLRRLDLAEHEDARPIVEYLQRRIEAGDGPPAEPSCHVEHLVLANNATAVDAAGMEAERLGYNHAMLCATESEGPAEDVGQHLADMALAMRDQPGPNCLITGGEPTVTLAPPERRGKGGRNQQLVLAALEKLGDCHGVALLSGGTDGEDGPTDAAGAMIDADVVAAASKQGLDAADFLDRNDAYHFFQPLDALVITGPTGTNVCDIRVVVVDQQSPANTDG</sequence>
<dbReference type="PANTHER" id="PTHR12227">
    <property type="entry name" value="GLYCERATE KINASE"/>
    <property type="match status" value="1"/>
</dbReference>
<evidence type="ECO:0000313" key="4">
    <source>
        <dbReference type="Proteomes" id="UP001155241"/>
    </source>
</evidence>
<dbReference type="Gene3D" id="3.40.50.10180">
    <property type="entry name" value="Glycerate kinase, MOFRL-like N-terminal domain"/>
    <property type="match status" value="1"/>
</dbReference>
<keyword evidence="4" id="KW-1185">Reference proteome</keyword>
<dbReference type="InterPro" id="IPR038614">
    <property type="entry name" value="GK_N_sf"/>
</dbReference>
<dbReference type="SUPFAM" id="SSF82544">
    <property type="entry name" value="GckA/TtuD-like"/>
    <property type="match status" value="1"/>
</dbReference>
<dbReference type="InterPro" id="IPR007835">
    <property type="entry name" value="MOFRL"/>
</dbReference>
<dbReference type="RefSeq" id="WP_252851851.1">
    <property type="nucleotide sequence ID" value="NZ_JAMXLR010000026.1"/>
</dbReference>
<dbReference type="InterPro" id="IPR025286">
    <property type="entry name" value="MOFRL_assoc_dom"/>
</dbReference>
<dbReference type="Pfam" id="PF13660">
    <property type="entry name" value="DUF4147"/>
    <property type="match status" value="1"/>
</dbReference>
<feature type="domain" description="MOFRL" evidence="1">
    <location>
        <begin position="334"/>
        <end position="441"/>
    </location>
</feature>
<gene>
    <name evidence="3" type="ORF">NG895_07485</name>
</gene>
<evidence type="ECO:0000259" key="2">
    <source>
        <dbReference type="Pfam" id="PF13660"/>
    </source>
</evidence>
<proteinExistence type="predicted"/>
<dbReference type="AlphaFoldDB" id="A0A9X2FDB2"/>
<dbReference type="FunFam" id="3.40.1480.10:FF:000002">
    <property type="entry name" value="Glycerate kinase"/>
    <property type="match status" value="1"/>
</dbReference>
<dbReference type="GO" id="GO:0008887">
    <property type="term" value="F:glycerate kinase activity"/>
    <property type="evidence" value="ECO:0007669"/>
    <property type="project" value="InterPro"/>
</dbReference>
<accession>A0A9X2FDB2</accession>
<dbReference type="PANTHER" id="PTHR12227:SF0">
    <property type="entry name" value="GLYCERATE KINASE"/>
    <property type="match status" value="1"/>
</dbReference>
<dbReference type="EMBL" id="JAMXLR010000026">
    <property type="protein sequence ID" value="MCO6043746.1"/>
    <property type="molecule type" value="Genomic_DNA"/>
</dbReference>
<dbReference type="InterPro" id="IPR037035">
    <property type="entry name" value="GK-like_C_sf"/>
</dbReference>
<comment type="caution">
    <text evidence="3">The sequence shown here is derived from an EMBL/GenBank/DDBJ whole genome shotgun (WGS) entry which is preliminary data.</text>
</comment>
<evidence type="ECO:0000313" key="3">
    <source>
        <dbReference type="EMBL" id="MCO6043746.1"/>
    </source>
</evidence>
<dbReference type="Pfam" id="PF05161">
    <property type="entry name" value="MOFRL"/>
    <property type="match status" value="1"/>
</dbReference>
<feature type="domain" description="MOFRL-associated" evidence="2">
    <location>
        <begin position="11"/>
        <end position="245"/>
    </location>
</feature>
<dbReference type="Gene3D" id="3.40.1480.10">
    <property type="entry name" value="MOFRL domain"/>
    <property type="match status" value="1"/>
</dbReference>
<evidence type="ECO:0000259" key="1">
    <source>
        <dbReference type="Pfam" id="PF05161"/>
    </source>
</evidence>
<dbReference type="InterPro" id="IPR039760">
    <property type="entry name" value="MOFRL_protein"/>
</dbReference>
<dbReference type="Proteomes" id="UP001155241">
    <property type="component" value="Unassembled WGS sequence"/>
</dbReference>
<reference evidence="3" key="1">
    <citation type="submission" date="2022-06" db="EMBL/GenBank/DDBJ databases">
        <title>Aeoliella straminimaris, a novel planctomycete from sediments.</title>
        <authorList>
            <person name="Vitorino I.R."/>
            <person name="Lage O.M."/>
        </authorList>
    </citation>
    <scope>NUCLEOTIDE SEQUENCE</scope>
    <source>
        <strain evidence="3">ICT_H6.2</strain>
    </source>
</reference>
<organism evidence="3 4">
    <name type="scientific">Aeoliella straminimaris</name>
    <dbReference type="NCBI Taxonomy" id="2954799"/>
    <lineage>
        <taxon>Bacteria</taxon>
        <taxon>Pseudomonadati</taxon>
        <taxon>Planctomycetota</taxon>
        <taxon>Planctomycetia</taxon>
        <taxon>Pirellulales</taxon>
        <taxon>Lacipirellulaceae</taxon>
        <taxon>Aeoliella</taxon>
    </lineage>
</organism>
<dbReference type="GO" id="GO:0005737">
    <property type="term" value="C:cytoplasm"/>
    <property type="evidence" value="ECO:0007669"/>
    <property type="project" value="TreeGrafter"/>
</dbReference>